<reference evidence="3" key="1">
    <citation type="journal article" date="2021" name="Mol. Ecol. Resour.">
        <title>Apolygus lucorum genome provides insights into omnivorousness and mesophyll feeding.</title>
        <authorList>
            <person name="Liu Y."/>
            <person name="Liu H."/>
            <person name="Wang H."/>
            <person name="Huang T."/>
            <person name="Liu B."/>
            <person name="Yang B."/>
            <person name="Yin L."/>
            <person name="Li B."/>
            <person name="Zhang Y."/>
            <person name="Zhang S."/>
            <person name="Jiang F."/>
            <person name="Zhang X."/>
            <person name="Ren Y."/>
            <person name="Wang B."/>
            <person name="Wang S."/>
            <person name="Lu Y."/>
            <person name="Wu K."/>
            <person name="Fan W."/>
            <person name="Wang G."/>
        </authorList>
    </citation>
    <scope>NUCLEOTIDE SEQUENCE</scope>
    <source>
        <strain evidence="3">12Hb</strain>
    </source>
</reference>
<dbReference type="SMART" id="SM00220">
    <property type="entry name" value="S_TKc"/>
    <property type="match status" value="1"/>
</dbReference>
<comment type="caution">
    <text evidence="3">The sequence shown here is derived from an EMBL/GenBank/DDBJ whole genome shotgun (WGS) entry which is preliminary data.</text>
</comment>
<evidence type="ECO:0000259" key="2">
    <source>
        <dbReference type="PROSITE" id="PS50011"/>
    </source>
</evidence>
<dbReference type="Gene3D" id="1.10.510.10">
    <property type="entry name" value="Transferase(Phosphotransferase) domain 1"/>
    <property type="match status" value="1"/>
</dbReference>
<evidence type="ECO:0000256" key="1">
    <source>
        <dbReference type="SAM" id="MobiDB-lite"/>
    </source>
</evidence>
<protein>
    <recommendedName>
        <fullName evidence="2">Protein kinase domain-containing protein</fullName>
    </recommendedName>
</protein>
<dbReference type="EMBL" id="WIXP02000008">
    <property type="protein sequence ID" value="KAF6207267.1"/>
    <property type="molecule type" value="Genomic_DNA"/>
</dbReference>
<dbReference type="PROSITE" id="PS50011">
    <property type="entry name" value="PROTEIN_KINASE_DOM"/>
    <property type="match status" value="1"/>
</dbReference>
<dbReference type="AlphaFoldDB" id="A0A8S9XE56"/>
<keyword evidence="4" id="KW-1185">Reference proteome</keyword>
<dbReference type="PROSITE" id="PS00108">
    <property type="entry name" value="PROTEIN_KINASE_ST"/>
    <property type="match status" value="1"/>
</dbReference>
<sequence>MVQSSLTLVTQDSIITDPTVSSRRSRVVDNSSCFPFPPASTFEMDLHSTPKASSRESDNTGSPFVVPPTPVLRKIGWGTGVTVYHMDRSPFSGVARSPWALKKVMRAPKRKTFIGSRLKIEADILKKLNHPNIVGFRCFTKTKDGREVLAMEECEESLGTILENRYENKAGPLEAELIIKIVYEVCKALRYVHSEHRIIHGDIKSYNILIKGMGVPGLAKILEREESHVKLVTGMSMGKILRMGLVPHLLSVAPFRVGYHQILRISSQEV</sequence>
<dbReference type="Proteomes" id="UP000466442">
    <property type="component" value="Unassembled WGS sequence"/>
</dbReference>
<feature type="region of interest" description="Disordered" evidence="1">
    <location>
        <begin position="45"/>
        <end position="65"/>
    </location>
</feature>
<dbReference type="PANTHER" id="PTHR24361">
    <property type="entry name" value="MITOGEN-ACTIVATED KINASE KINASE KINASE"/>
    <property type="match status" value="1"/>
</dbReference>
<proteinExistence type="predicted"/>
<dbReference type="GO" id="GO:0004674">
    <property type="term" value="F:protein serine/threonine kinase activity"/>
    <property type="evidence" value="ECO:0007669"/>
    <property type="project" value="TreeGrafter"/>
</dbReference>
<dbReference type="SUPFAM" id="SSF56112">
    <property type="entry name" value="Protein kinase-like (PK-like)"/>
    <property type="match status" value="1"/>
</dbReference>
<name>A0A8S9XE56_APOLU</name>
<organism evidence="3 4">
    <name type="scientific">Apolygus lucorum</name>
    <name type="common">Small green plant bug</name>
    <name type="synonym">Lygocoris lucorum</name>
    <dbReference type="NCBI Taxonomy" id="248454"/>
    <lineage>
        <taxon>Eukaryota</taxon>
        <taxon>Metazoa</taxon>
        <taxon>Ecdysozoa</taxon>
        <taxon>Arthropoda</taxon>
        <taxon>Hexapoda</taxon>
        <taxon>Insecta</taxon>
        <taxon>Pterygota</taxon>
        <taxon>Neoptera</taxon>
        <taxon>Paraneoptera</taxon>
        <taxon>Hemiptera</taxon>
        <taxon>Heteroptera</taxon>
        <taxon>Panheteroptera</taxon>
        <taxon>Cimicomorpha</taxon>
        <taxon>Miridae</taxon>
        <taxon>Mirini</taxon>
        <taxon>Apolygus</taxon>
    </lineage>
</organism>
<evidence type="ECO:0000313" key="3">
    <source>
        <dbReference type="EMBL" id="KAF6207267.1"/>
    </source>
</evidence>
<dbReference type="OrthoDB" id="4062651at2759"/>
<evidence type="ECO:0000313" key="4">
    <source>
        <dbReference type="Proteomes" id="UP000466442"/>
    </source>
</evidence>
<dbReference type="InterPro" id="IPR011009">
    <property type="entry name" value="Kinase-like_dom_sf"/>
</dbReference>
<dbReference type="InterPro" id="IPR008271">
    <property type="entry name" value="Ser/Thr_kinase_AS"/>
</dbReference>
<dbReference type="Pfam" id="PF00069">
    <property type="entry name" value="Pkinase"/>
    <property type="match status" value="1"/>
</dbReference>
<dbReference type="GO" id="GO:0005737">
    <property type="term" value="C:cytoplasm"/>
    <property type="evidence" value="ECO:0007669"/>
    <property type="project" value="TreeGrafter"/>
</dbReference>
<feature type="compositionally biased region" description="Basic and acidic residues" evidence="1">
    <location>
        <begin position="45"/>
        <end position="58"/>
    </location>
</feature>
<accession>A0A8S9XE56</accession>
<feature type="domain" description="Protein kinase" evidence="2">
    <location>
        <begin position="69"/>
        <end position="270"/>
    </location>
</feature>
<dbReference type="InterPro" id="IPR000719">
    <property type="entry name" value="Prot_kinase_dom"/>
</dbReference>
<dbReference type="InterPro" id="IPR053235">
    <property type="entry name" value="Ser_Thr_kinase"/>
</dbReference>
<dbReference type="GO" id="GO:0005524">
    <property type="term" value="F:ATP binding"/>
    <property type="evidence" value="ECO:0007669"/>
    <property type="project" value="InterPro"/>
</dbReference>
<gene>
    <name evidence="3" type="ORF">GE061_018508</name>
</gene>